<dbReference type="GO" id="GO:0003677">
    <property type="term" value="F:DNA binding"/>
    <property type="evidence" value="ECO:0007669"/>
    <property type="project" value="UniProtKB-KW"/>
</dbReference>
<evidence type="ECO:0000313" key="12">
    <source>
        <dbReference type="Proteomes" id="UP000198928"/>
    </source>
</evidence>
<dbReference type="Gene3D" id="3.40.50.150">
    <property type="entry name" value="Vaccinia Virus protein VP39"/>
    <property type="match status" value="1"/>
</dbReference>
<evidence type="ECO:0000256" key="7">
    <source>
        <dbReference type="ARBA" id="ARBA00023125"/>
    </source>
</evidence>
<dbReference type="EMBL" id="FOSG01000001">
    <property type="protein sequence ID" value="SFJ76430.1"/>
    <property type="molecule type" value="Genomic_DNA"/>
</dbReference>
<dbReference type="GO" id="GO:0009307">
    <property type="term" value="P:DNA restriction-modification system"/>
    <property type="evidence" value="ECO:0007669"/>
    <property type="project" value="UniProtKB-KW"/>
</dbReference>
<dbReference type="Pfam" id="PF12161">
    <property type="entry name" value="HsdM_N"/>
    <property type="match status" value="1"/>
</dbReference>
<name>A0A1I3U0E5_9ACTN</name>
<dbReference type="InterPro" id="IPR044946">
    <property type="entry name" value="Restrct_endonuc_typeI_TRD_sf"/>
</dbReference>
<reference evidence="12" key="1">
    <citation type="submission" date="2016-10" db="EMBL/GenBank/DDBJ databases">
        <authorList>
            <person name="Varghese N."/>
            <person name="Submissions S."/>
        </authorList>
    </citation>
    <scope>NUCLEOTIDE SEQUENCE [LARGE SCALE GENOMIC DNA]</scope>
    <source>
        <strain evidence="12">PL19</strain>
    </source>
</reference>
<evidence type="ECO:0000256" key="2">
    <source>
        <dbReference type="ARBA" id="ARBA00011900"/>
    </source>
</evidence>
<keyword evidence="7" id="KW-0238">DNA-binding</keyword>
<dbReference type="Pfam" id="PF02384">
    <property type="entry name" value="N6_Mtase"/>
    <property type="match status" value="1"/>
</dbReference>
<dbReference type="SUPFAM" id="SSF53335">
    <property type="entry name" value="S-adenosyl-L-methionine-dependent methyltransferases"/>
    <property type="match status" value="1"/>
</dbReference>
<dbReference type="RefSeq" id="WP_093846742.1">
    <property type="nucleotide sequence ID" value="NZ_FOSG01000001.1"/>
</dbReference>
<dbReference type="AlphaFoldDB" id="A0A1I3U0E5"/>
<evidence type="ECO:0000259" key="10">
    <source>
        <dbReference type="Pfam" id="PF12161"/>
    </source>
</evidence>
<keyword evidence="12" id="KW-1185">Reference proteome</keyword>
<organism evidence="11 12">
    <name type="scientific">Streptomyces pini</name>
    <dbReference type="NCBI Taxonomy" id="1520580"/>
    <lineage>
        <taxon>Bacteria</taxon>
        <taxon>Bacillati</taxon>
        <taxon>Actinomycetota</taxon>
        <taxon>Actinomycetes</taxon>
        <taxon>Kitasatosporales</taxon>
        <taxon>Streptomycetaceae</taxon>
        <taxon>Streptomyces</taxon>
    </lineage>
</organism>
<dbReference type="OrthoDB" id="9784823at2"/>
<accession>A0A1I3U0E5</accession>
<keyword evidence="5" id="KW-0949">S-adenosyl-L-methionine</keyword>
<evidence type="ECO:0000256" key="3">
    <source>
        <dbReference type="ARBA" id="ARBA00022603"/>
    </source>
</evidence>
<dbReference type="GO" id="GO:0032259">
    <property type="term" value="P:methylation"/>
    <property type="evidence" value="ECO:0007669"/>
    <property type="project" value="UniProtKB-KW"/>
</dbReference>
<dbReference type="GO" id="GO:0008170">
    <property type="term" value="F:N-methyltransferase activity"/>
    <property type="evidence" value="ECO:0007669"/>
    <property type="project" value="InterPro"/>
</dbReference>
<dbReference type="Gene3D" id="3.90.220.20">
    <property type="entry name" value="DNA methylase specificity domains"/>
    <property type="match status" value="1"/>
</dbReference>
<dbReference type="Proteomes" id="UP000198928">
    <property type="component" value="Unassembled WGS sequence"/>
</dbReference>
<dbReference type="GO" id="GO:0009007">
    <property type="term" value="F:site-specific DNA-methyltransferase (adenine-specific) activity"/>
    <property type="evidence" value="ECO:0007669"/>
    <property type="project" value="UniProtKB-EC"/>
</dbReference>
<evidence type="ECO:0000256" key="5">
    <source>
        <dbReference type="ARBA" id="ARBA00022691"/>
    </source>
</evidence>
<sequence length="1022" mass="111899">MATITLPQLERHLLAAADILRGRMDASDYMGHIFGMLFLKHSSDEFQPQWENVHNEALARTGDPTKALARANDPDSYPDLYVPPRARWWVGPHHDPEDPDGPAPGLSQLTKYVGETINVALKALQDANDTLTGIAAHLDFSGHSNTDLRSLIRHFSLYRLRNEDFAYPGMIGTACEYLLGELADSAGRRTREFYTPLSVVQMMVRLVDPCPGDTVHDPCAGTGGMLIAAREYVEGHGGDPRQIMVYGQDTNGTCWSMATMNMLLHGSREFELKHGDTLADPQHLDEHQRLRKFTKVLSNPPFALNYDPQLVAKADREHGERMRWGWVPGSGKRAELMFVQHMVSVLEESGIAATIMPQGVLFRGGGDRLIREGLLRNDVIEAVIGLGPNLFYGTGIPACVLVLRSPGGKSAERAGKVLFINADREYVVGRARNELGPANAERIVDTFIRYREQGGYSHVVSVDELLEADANLNVGRWVDNASPAEPQDVRAHLHGGVPKAEVSSAADRFRRYGVDDLGTLFAERADDPDYYDFLPEGAKATASRIPKLTAARERVLREAYHRWWQQLTPTFVELPGRSGLMRLRGSLMDHFTASVGEIGVLDEFTPRGIIAEWWTSNQYDLKVLAAGGFARVLQGWVDSVEEIVEPMAVGDGAGGRASAATTAERRQAMEHPVVRQLIPAFLAEVGMADTALAVADAAYRTPQDTVDDATGAGADAGKRKKERAAAAKRRRELDKRFLPELRATAEQALAGGTADEVVLAVLGRDLADRLDAAVTAGRSELVAAFRTWAHKYAVSLADAKKESEGADRELAELLTGPVMRGEVFDSGCPTVPLGSVLGQRPSRGYVGPEVPERTGVLALELGCITAEGFVPRQLRRAPDDAYTRRFRLTEGDVLVALAGSSDLVGMAGRYRDVGQPCIYPHLMTRLRPDARKCLPEYLEVILRSEPVRQWVRASVRSSSGMAVISPAAVEEIPIPLPPLAEQARVVTAHAAFERRAAALRNELAKLRVTQRGVLGNLFGETS</sequence>
<feature type="domain" description="DNA methylase adenine-specific" evidence="9">
    <location>
        <begin position="170"/>
        <end position="481"/>
    </location>
</feature>
<dbReference type="Gene3D" id="1.20.1260.30">
    <property type="match status" value="1"/>
</dbReference>
<dbReference type="InterPro" id="IPR022749">
    <property type="entry name" value="D12N6_MeTrfase_N"/>
</dbReference>
<dbReference type="SUPFAM" id="SSF116734">
    <property type="entry name" value="DNA methylase specificity domain"/>
    <property type="match status" value="1"/>
</dbReference>
<evidence type="ECO:0000313" key="11">
    <source>
        <dbReference type="EMBL" id="SFJ76430.1"/>
    </source>
</evidence>
<feature type="domain" description="N6 adenine-specific DNA methyltransferase N-terminal" evidence="10">
    <location>
        <begin position="9"/>
        <end position="155"/>
    </location>
</feature>
<evidence type="ECO:0000256" key="1">
    <source>
        <dbReference type="ARBA" id="ARBA00006594"/>
    </source>
</evidence>
<dbReference type="InterPro" id="IPR003356">
    <property type="entry name" value="DNA_methylase_A-5"/>
</dbReference>
<dbReference type="PRINTS" id="PR00507">
    <property type="entry name" value="N12N6MTFRASE"/>
</dbReference>
<evidence type="ECO:0000256" key="6">
    <source>
        <dbReference type="ARBA" id="ARBA00022747"/>
    </source>
</evidence>
<keyword evidence="4" id="KW-0808">Transferase</keyword>
<dbReference type="InterPro" id="IPR051537">
    <property type="entry name" value="DNA_Adenine_Mtase"/>
</dbReference>
<gene>
    <name evidence="11" type="ORF">SAMN05192584_101205</name>
</gene>
<keyword evidence="3" id="KW-0489">Methyltransferase</keyword>
<dbReference type="InterPro" id="IPR038333">
    <property type="entry name" value="T1MK-like_N_sf"/>
</dbReference>
<keyword evidence="6" id="KW-0680">Restriction system</keyword>
<protein>
    <recommendedName>
        <fullName evidence="2">site-specific DNA-methyltransferase (adenine-specific)</fullName>
        <ecNumber evidence="2">2.1.1.72</ecNumber>
    </recommendedName>
</protein>
<dbReference type="PANTHER" id="PTHR42933">
    <property type="entry name" value="SLR6095 PROTEIN"/>
    <property type="match status" value="1"/>
</dbReference>
<proteinExistence type="inferred from homology"/>
<evidence type="ECO:0000256" key="8">
    <source>
        <dbReference type="ARBA" id="ARBA00047942"/>
    </source>
</evidence>
<comment type="similarity">
    <text evidence="1">Belongs to the N(4)/N(6)-methyltransferase family.</text>
</comment>
<dbReference type="PANTHER" id="PTHR42933:SF3">
    <property type="entry name" value="TYPE I RESTRICTION ENZYME MJAVIII METHYLASE SUBUNIT"/>
    <property type="match status" value="1"/>
</dbReference>
<dbReference type="EC" id="2.1.1.72" evidence="2"/>
<dbReference type="InterPro" id="IPR029063">
    <property type="entry name" value="SAM-dependent_MTases_sf"/>
</dbReference>
<evidence type="ECO:0000259" key="9">
    <source>
        <dbReference type="Pfam" id="PF02384"/>
    </source>
</evidence>
<evidence type="ECO:0000256" key="4">
    <source>
        <dbReference type="ARBA" id="ARBA00022679"/>
    </source>
</evidence>
<comment type="catalytic activity">
    <reaction evidence="8">
        <text>a 2'-deoxyadenosine in DNA + S-adenosyl-L-methionine = an N(6)-methyl-2'-deoxyadenosine in DNA + S-adenosyl-L-homocysteine + H(+)</text>
        <dbReference type="Rhea" id="RHEA:15197"/>
        <dbReference type="Rhea" id="RHEA-COMP:12418"/>
        <dbReference type="Rhea" id="RHEA-COMP:12419"/>
        <dbReference type="ChEBI" id="CHEBI:15378"/>
        <dbReference type="ChEBI" id="CHEBI:57856"/>
        <dbReference type="ChEBI" id="CHEBI:59789"/>
        <dbReference type="ChEBI" id="CHEBI:90615"/>
        <dbReference type="ChEBI" id="CHEBI:90616"/>
        <dbReference type="EC" id="2.1.1.72"/>
    </reaction>
</comment>